<proteinExistence type="predicted"/>
<keyword evidence="2" id="KW-1185">Reference proteome</keyword>
<organism evidence="1 2">
    <name type="scientific">Pseudomonas hunanensis</name>
    <dbReference type="NCBI Taxonomy" id="1247546"/>
    <lineage>
        <taxon>Bacteria</taxon>
        <taxon>Pseudomonadati</taxon>
        <taxon>Pseudomonadota</taxon>
        <taxon>Gammaproteobacteria</taxon>
        <taxon>Pseudomonadales</taxon>
        <taxon>Pseudomonadaceae</taxon>
        <taxon>Pseudomonas</taxon>
    </lineage>
</organism>
<reference evidence="1" key="1">
    <citation type="submission" date="2023-07" db="EMBL/GenBank/DDBJ databases">
        <title>Sorghum-associated microbial communities from plants grown in Nebraska, USA.</title>
        <authorList>
            <person name="Schachtman D."/>
        </authorList>
    </citation>
    <scope>NUCLEOTIDE SEQUENCE</scope>
    <source>
        <strain evidence="1">BE56</strain>
    </source>
</reference>
<dbReference type="EMBL" id="JAVDTH010000016">
    <property type="protein sequence ID" value="MDR6713361.1"/>
    <property type="molecule type" value="Genomic_DNA"/>
</dbReference>
<sequence length="936" mass="105753">MALKSPAFRRKFPLLVTGSLLVLQPLATSYVVAAEQFDCQVSASGGWDCKPKTSVSTLPPRPVHDGAALSSGTEAEAGSASVDGEPKPMLVTESKGRGLKTRSEDYSHLDWVPREKLTAAQLAETGPYCAGAYVEPTRPGMNDTTPKDESPTYLNAKVSKYQQEQQIATLAGDVVMRQGSMQVEADEANLYQAENRGELKGNVKIRDNGSLVVGDQAQIQLDTGEAQVDNAEYVMHKSRIRGNALYAKRGENAIIRLKDGTYTTCEPGSNAWQLKGNNITLNPATGFGTATNVTLRVKDIPVFYTPYIYFPIDDRRQSGFLPPSFSSSSDTGFMLVTPYYFNLAPNYDATLYPRYMTKRGLLMEGEFRYLTKSSEGQFGGAFLNDESNDREKQTDYQKDRYMINWQHKGGLDERLMTEVDYTKISDPFYFQDLESDQVGIETSDFVNQQGALTYRGDSYAARLNVQAYELATISQITPYDRLPQVTFNGTLPFRPGGLNFSYETEAVRFERDLKDDFVRDKDGNPDFSAGGPGKRLDENVTGIARANGTRLNAAPSISLPMTASYGYVTPKLKYVYTHYDLDLDSQGKTDAELQSTRPGYGSYSSSLNRDVPVFSVDSGLYFDRNTSMFGTNYRQTLEPRLFYLYVPYEDQKDIPIFDSGETLFSYDSLFRDNRFAGSDRIGDENKLSLGVTTRWIEDNGFERQSFSIGQALYFKDRKVQLPGIDYRDRKDSQADVSPYALVYAYNFNRDWRFNSDFNWDPDSRSTRSGSAMFHYQPEDNPNKIVNFGYRYRNDMITYDTLTGTWKVGGGDYGTPGDPNYIKDYYKIQQHDFSVIWPIVPQWSVIARWQHDYNRNRTLEAMGGFEYDNCCWKLRLINRYWVDNDDFSQAIPANEKGDHGIFLQIVLKGLGGVVGNKVESFLDQGIQGYRTREDQAY</sequence>
<gene>
    <name evidence="1" type="ORF">J2W83_002969</name>
</gene>
<evidence type="ECO:0000313" key="1">
    <source>
        <dbReference type="EMBL" id="MDR6713361.1"/>
    </source>
</evidence>
<accession>A0ACC6K4G2</accession>
<comment type="caution">
    <text evidence="1">The sequence shown here is derived from an EMBL/GenBank/DDBJ whole genome shotgun (WGS) entry which is preliminary data.</text>
</comment>
<evidence type="ECO:0000313" key="2">
    <source>
        <dbReference type="Proteomes" id="UP001259587"/>
    </source>
</evidence>
<dbReference type="Proteomes" id="UP001259587">
    <property type="component" value="Unassembled WGS sequence"/>
</dbReference>
<name>A0ACC6K4G2_9PSED</name>
<protein>
    <submittedName>
        <fullName evidence="1">LPS-assembly protein</fullName>
    </submittedName>
</protein>